<dbReference type="EMBL" id="SRYJ01000024">
    <property type="protein sequence ID" value="TGY69851.1"/>
    <property type="molecule type" value="Genomic_DNA"/>
</dbReference>
<keyword evidence="1" id="KW-0472">Membrane</keyword>
<evidence type="ECO:0000313" key="2">
    <source>
        <dbReference type="EMBL" id="TGY69851.1"/>
    </source>
</evidence>
<dbReference type="PANTHER" id="PTHR43471">
    <property type="entry name" value="ABC TRANSPORTER PERMEASE"/>
    <property type="match status" value="1"/>
</dbReference>
<protein>
    <submittedName>
        <fullName evidence="2">ABC transporter permease</fullName>
    </submittedName>
</protein>
<dbReference type="AlphaFoldDB" id="A0A4S2FLJ3"/>
<evidence type="ECO:0000256" key="1">
    <source>
        <dbReference type="SAM" id="Phobius"/>
    </source>
</evidence>
<sequence length="469" mass="54794">MISDKLMILNILLKQEWKKNRRSLRFRLSWLLMLCVFICGTIAFVHQWHNTETEYEEYRKENDDEYHGWTVTAYAIITQEYLLQPRLSSLIDPCSEQQLPSIFTYNAFGIHNFRTAFSVKNPLMQHNVSFSWSFVVTTLLTFITLLFSFNAFSGEKETHTLGFLLTYPVPRFLLLLSKYICIVMQSGIILLSGIGTGILILLLSGIEMNIQFMILCGGFFLSSLLLLSLFAAFGLFASTISNHPRNSLLLCVIFWLLCVIVIPGSQLSMARYLFPLSTTMEKVQQDYQQQQRQIIDHAPASALGNREDEPFYPPHEMRADIMRRMLKVKLDKLNEYYQAGQQQYERTNQLSMCSPVIVFNRLNEYWLDSGYVRFRKNQKALNDFCTHFMEWFKEEDAKDPQSPHWLNPQERYSSTQRTLTETDYPVYKEPEVNITNRLLSALPAIFILSGITLFWFILSIFSTHKYDVR</sequence>
<reference evidence="2 3" key="1">
    <citation type="submission" date="2019-04" db="EMBL/GenBank/DDBJ databases">
        <title>Microbes associate with the intestines of laboratory mice.</title>
        <authorList>
            <person name="Navarre W."/>
            <person name="Wong E."/>
            <person name="Huang K."/>
            <person name="Tropini C."/>
            <person name="Ng K."/>
            <person name="Yu B."/>
        </authorList>
    </citation>
    <scope>NUCLEOTIDE SEQUENCE [LARGE SCALE GENOMIC DNA]</scope>
    <source>
        <strain evidence="2 3">NM22_B1</strain>
    </source>
</reference>
<dbReference type="Proteomes" id="UP000310760">
    <property type="component" value="Unassembled WGS sequence"/>
</dbReference>
<name>A0A4S2FLJ3_9BACT</name>
<organism evidence="2 3">
    <name type="scientific">Phocaeicola sartorii</name>
    <dbReference type="NCBI Taxonomy" id="671267"/>
    <lineage>
        <taxon>Bacteria</taxon>
        <taxon>Pseudomonadati</taxon>
        <taxon>Bacteroidota</taxon>
        <taxon>Bacteroidia</taxon>
        <taxon>Bacteroidales</taxon>
        <taxon>Bacteroidaceae</taxon>
        <taxon>Phocaeicola</taxon>
    </lineage>
</organism>
<feature type="transmembrane region" description="Helical" evidence="1">
    <location>
        <begin position="188"/>
        <end position="206"/>
    </location>
</feature>
<accession>A0A4S2FLJ3</accession>
<feature type="transmembrane region" description="Helical" evidence="1">
    <location>
        <begin position="248"/>
        <end position="274"/>
    </location>
</feature>
<feature type="transmembrane region" description="Helical" evidence="1">
    <location>
        <begin position="28"/>
        <end position="46"/>
    </location>
</feature>
<dbReference type="GO" id="GO:0140359">
    <property type="term" value="F:ABC-type transporter activity"/>
    <property type="evidence" value="ECO:0007669"/>
    <property type="project" value="InterPro"/>
</dbReference>
<feature type="transmembrane region" description="Helical" evidence="1">
    <location>
        <begin position="130"/>
        <end position="152"/>
    </location>
</feature>
<proteinExistence type="predicted"/>
<gene>
    <name evidence="2" type="ORF">E5339_11690</name>
</gene>
<feature type="transmembrane region" description="Helical" evidence="1">
    <location>
        <begin position="158"/>
        <end position="176"/>
    </location>
</feature>
<comment type="caution">
    <text evidence="2">The sequence shown here is derived from an EMBL/GenBank/DDBJ whole genome shotgun (WGS) entry which is preliminary data.</text>
</comment>
<feature type="transmembrane region" description="Helical" evidence="1">
    <location>
        <begin position="212"/>
        <end position="236"/>
    </location>
</feature>
<dbReference type="GO" id="GO:0005886">
    <property type="term" value="C:plasma membrane"/>
    <property type="evidence" value="ECO:0007669"/>
    <property type="project" value="UniProtKB-SubCell"/>
</dbReference>
<keyword evidence="1" id="KW-0812">Transmembrane</keyword>
<feature type="transmembrane region" description="Helical" evidence="1">
    <location>
        <begin position="438"/>
        <end position="461"/>
    </location>
</feature>
<keyword evidence="1" id="KW-1133">Transmembrane helix</keyword>
<dbReference type="RefSeq" id="WP_135951803.1">
    <property type="nucleotide sequence ID" value="NZ_CAJUNV010000021.1"/>
</dbReference>
<dbReference type="Pfam" id="PF12679">
    <property type="entry name" value="ABC2_membrane_2"/>
    <property type="match status" value="1"/>
</dbReference>
<evidence type="ECO:0000313" key="3">
    <source>
        <dbReference type="Proteomes" id="UP000310760"/>
    </source>
</evidence>